<reference evidence="6" key="2">
    <citation type="journal article" date="2013" name="G3 (Bethesda)">
        <title>Genomes of Ashbya fungi isolated from insects reveal four mating-type loci, numerous translocations, lack of transposons, and distinct gene duplications.</title>
        <authorList>
            <person name="Dietrich F.S."/>
            <person name="Voegeli S."/>
            <person name="Kuo S."/>
            <person name="Philippsen P."/>
        </authorList>
    </citation>
    <scope>GENOME REANNOTATION</scope>
    <source>
        <strain evidence="6">ATCC 10895 / CBS 109.51 / FGSC 9923 / NRRL Y-1056</strain>
    </source>
</reference>
<dbReference type="OrthoDB" id="341421at2759"/>
<dbReference type="EMBL" id="AE016820">
    <property type="protein sequence ID" value="AAS54383.1"/>
    <property type="molecule type" value="Genomic_DNA"/>
</dbReference>
<name>Q750Q0_EREGS</name>
<keyword evidence="1" id="KW-0489">Methyltransferase</keyword>
<evidence type="ECO:0000259" key="4">
    <source>
        <dbReference type="PROSITE" id="PS50280"/>
    </source>
</evidence>
<evidence type="ECO:0000256" key="1">
    <source>
        <dbReference type="ARBA" id="ARBA00022603"/>
    </source>
</evidence>
<dbReference type="HOGENOM" id="CLU_041939_0_0_1"/>
<dbReference type="InterPro" id="IPR001214">
    <property type="entry name" value="SET_dom"/>
</dbReference>
<dbReference type="eggNOG" id="KOG1337">
    <property type="taxonomic scope" value="Eukaryota"/>
</dbReference>
<feature type="domain" description="SET" evidence="4">
    <location>
        <begin position="23"/>
        <end position="304"/>
    </location>
</feature>
<dbReference type="KEGG" id="ago:AGOS_AGL108C"/>
<dbReference type="Proteomes" id="UP000000591">
    <property type="component" value="Chromosome VII"/>
</dbReference>
<proteinExistence type="predicted"/>
<dbReference type="GeneID" id="4622858"/>
<gene>
    <name evidence="5" type="ORF">AGOS_AGL108C</name>
</gene>
<keyword evidence="6" id="KW-1185">Reference proteome</keyword>
<organism evidence="5 6">
    <name type="scientific">Eremothecium gossypii (strain ATCC 10895 / CBS 109.51 / FGSC 9923 / NRRL Y-1056)</name>
    <name type="common">Yeast</name>
    <name type="synonym">Ashbya gossypii</name>
    <dbReference type="NCBI Taxonomy" id="284811"/>
    <lineage>
        <taxon>Eukaryota</taxon>
        <taxon>Fungi</taxon>
        <taxon>Dikarya</taxon>
        <taxon>Ascomycota</taxon>
        <taxon>Saccharomycotina</taxon>
        <taxon>Saccharomycetes</taxon>
        <taxon>Saccharomycetales</taxon>
        <taxon>Saccharomycetaceae</taxon>
        <taxon>Eremothecium</taxon>
    </lineage>
</organism>
<dbReference type="GO" id="GO:0032259">
    <property type="term" value="P:methylation"/>
    <property type="evidence" value="ECO:0007669"/>
    <property type="project" value="UniProtKB-KW"/>
</dbReference>
<dbReference type="SUPFAM" id="SSF82199">
    <property type="entry name" value="SET domain"/>
    <property type="match status" value="1"/>
</dbReference>
<accession>Q750Q0</accession>
<evidence type="ECO:0000313" key="5">
    <source>
        <dbReference type="EMBL" id="AAS54383.1"/>
    </source>
</evidence>
<dbReference type="GO" id="GO:0042800">
    <property type="term" value="F:histone H3K4 methyltransferase activity"/>
    <property type="evidence" value="ECO:0000318"/>
    <property type="project" value="GO_Central"/>
</dbReference>
<dbReference type="OMA" id="YWGDYTI"/>
<dbReference type="CDD" id="cd19177">
    <property type="entry name" value="SET_SETD4"/>
    <property type="match status" value="1"/>
</dbReference>
<evidence type="ECO:0000313" key="6">
    <source>
        <dbReference type="Proteomes" id="UP000000591"/>
    </source>
</evidence>
<evidence type="ECO:0000256" key="3">
    <source>
        <dbReference type="ARBA" id="ARBA00022691"/>
    </source>
</evidence>
<dbReference type="STRING" id="284811.Q750Q0"/>
<dbReference type="RefSeq" id="NP_986559.1">
    <property type="nucleotide sequence ID" value="NM_211621.2"/>
</dbReference>
<dbReference type="InterPro" id="IPR046341">
    <property type="entry name" value="SET_dom_sf"/>
</dbReference>
<dbReference type="GO" id="GO:0045944">
    <property type="term" value="P:positive regulation of transcription by RNA polymerase II"/>
    <property type="evidence" value="ECO:0000318"/>
    <property type="project" value="GO_Central"/>
</dbReference>
<keyword evidence="3" id="KW-0949">S-adenosyl-L-methionine</keyword>
<dbReference type="FunCoup" id="Q750Q0">
    <property type="interactions" value="72"/>
</dbReference>
<dbReference type="InterPro" id="IPR016852">
    <property type="entry name" value="SET_MeTrfase"/>
</dbReference>
<keyword evidence="2" id="KW-0808">Transferase</keyword>
<dbReference type="PANTHER" id="PTHR13271:SF47">
    <property type="entry name" value="ACTIN-HISTIDINE N-METHYLTRANSFERASE"/>
    <property type="match status" value="1"/>
</dbReference>
<dbReference type="GO" id="GO:0046975">
    <property type="term" value="F:histone H3K36 methyltransferase activity"/>
    <property type="evidence" value="ECO:0000318"/>
    <property type="project" value="GO_Central"/>
</dbReference>
<dbReference type="PIRSF" id="PIRSF027158">
    <property type="entry name" value="Lys_MTase_YDR198C_prd"/>
    <property type="match status" value="1"/>
</dbReference>
<dbReference type="AlphaFoldDB" id="Q750Q0"/>
<dbReference type="PANTHER" id="PTHR13271">
    <property type="entry name" value="UNCHARACTERIZED PUTATIVE METHYLTRANSFERASE"/>
    <property type="match status" value="1"/>
</dbReference>
<dbReference type="GO" id="GO:0003713">
    <property type="term" value="F:transcription coactivator activity"/>
    <property type="evidence" value="ECO:0000318"/>
    <property type="project" value="GO_Central"/>
</dbReference>
<reference evidence="5 6" key="1">
    <citation type="journal article" date="2004" name="Science">
        <title>The Ashbya gossypii genome as a tool for mapping the ancient Saccharomyces cerevisiae genome.</title>
        <authorList>
            <person name="Dietrich F.S."/>
            <person name="Voegeli S."/>
            <person name="Brachat S."/>
            <person name="Lerch A."/>
            <person name="Gates K."/>
            <person name="Steiner S."/>
            <person name="Mohr C."/>
            <person name="Pohlmann R."/>
            <person name="Luedi P."/>
            <person name="Choi S."/>
            <person name="Wing R.A."/>
            <person name="Flavier A."/>
            <person name="Gaffney T.D."/>
            <person name="Philippsen P."/>
        </authorList>
    </citation>
    <scope>NUCLEOTIDE SEQUENCE [LARGE SCALE GENOMIC DNA]</scope>
    <source>
        <strain evidence="6">ATCC 10895 / CBS 109.51 / FGSC 9923 / NRRL Y-1056</strain>
    </source>
</reference>
<dbReference type="Gene3D" id="3.90.1410.10">
    <property type="entry name" value="set domain protein methyltransferase, domain 1"/>
    <property type="match status" value="1"/>
</dbReference>
<dbReference type="InParanoid" id="Q750Q0"/>
<dbReference type="InterPro" id="IPR050600">
    <property type="entry name" value="SETD3_SETD6_MTase"/>
</dbReference>
<dbReference type="PROSITE" id="PS50280">
    <property type="entry name" value="SET"/>
    <property type="match status" value="1"/>
</dbReference>
<evidence type="ECO:0000256" key="2">
    <source>
        <dbReference type="ARBA" id="ARBA00022679"/>
    </source>
</evidence>
<sequence length="454" mass="52423">MTDKAVAKLIEWLKTSELTFISDKIEIVQDAASGRGVRLKQCHINSNEEIIGIPSEFQLNFHSVLHHLSQFNRKLVVPGVTVTEPEGDADAEDPRTRAYGVLDANTVLQLSSFQLLALYILAEWVLLKTWGCETQSFWQPFFEIFPTSADLRAIPAYYSLQFASTSKELLPLLPPASACHCRRICELVQGDWARIRGILEQWNILFADRETITLEQQFEHFLHIYFVINSRCLYTPVPLKDNRDDNFTMVPYVDFLNHITTVSEHCYPKVESVRRLYGGVGRFSIKCGPHAYRVPMEEVFLNYGAHSNDFLLNEYGFTVDENEWDYIDVTEVVVSMIEKPEHVEFLREHDYYGDYTIAFDSVSFRVLVALALVATDDYERVNKYMMGYITDDYFGPRYSSLLLEVLQRARQFCEAALESAKKMTTADRYCTESVIAIYKGYLRILRHHLDSHTD</sequence>
<protein>
    <submittedName>
        <fullName evidence="5">AGL108Cp</fullName>
    </submittedName>
</protein>
<dbReference type="InterPro" id="IPR044429">
    <property type="entry name" value="SETD4_SET"/>
</dbReference>